<evidence type="ECO:0000256" key="1">
    <source>
        <dbReference type="SAM" id="MobiDB-lite"/>
    </source>
</evidence>
<protein>
    <submittedName>
        <fullName evidence="2">Uncharacterized protein</fullName>
    </submittedName>
</protein>
<gene>
    <name evidence="2" type="ORF">BQ4739_LOCUS4924</name>
</gene>
<accession>A0A383VIB8</accession>
<keyword evidence="3" id="KW-1185">Reference proteome</keyword>
<evidence type="ECO:0000313" key="3">
    <source>
        <dbReference type="Proteomes" id="UP000256970"/>
    </source>
</evidence>
<name>A0A383VIB8_TETOB</name>
<sequence>MPQKPLKVSKTIKKAPAANRHGKVPKMKKGAFDIKPKKAKLVQKYNDEKDLTTMINAKNESNAAGKAQQNGGQLAVVKAPVLQPADQKQKAKQAKAAAPS</sequence>
<dbReference type="PANTHER" id="PTHR36769:SF1">
    <property type="entry name" value="2,3-BISPHOSPHOGLYCERATE-DEPENDENT PHOSPHOGLYCERATE MUTASE"/>
    <property type="match status" value="1"/>
</dbReference>
<dbReference type="AlphaFoldDB" id="A0A383VIB8"/>
<reference evidence="2 3" key="1">
    <citation type="submission" date="2016-10" db="EMBL/GenBank/DDBJ databases">
        <authorList>
            <person name="Cai Z."/>
        </authorList>
    </citation>
    <scope>NUCLEOTIDE SEQUENCE [LARGE SCALE GENOMIC DNA]</scope>
</reference>
<dbReference type="EMBL" id="FNXT01000410">
    <property type="protein sequence ID" value="SZX64414.1"/>
    <property type="molecule type" value="Genomic_DNA"/>
</dbReference>
<organism evidence="2 3">
    <name type="scientific">Tetradesmus obliquus</name>
    <name type="common">Green alga</name>
    <name type="synonym">Acutodesmus obliquus</name>
    <dbReference type="NCBI Taxonomy" id="3088"/>
    <lineage>
        <taxon>Eukaryota</taxon>
        <taxon>Viridiplantae</taxon>
        <taxon>Chlorophyta</taxon>
        <taxon>core chlorophytes</taxon>
        <taxon>Chlorophyceae</taxon>
        <taxon>CS clade</taxon>
        <taxon>Sphaeropleales</taxon>
        <taxon>Scenedesmaceae</taxon>
        <taxon>Tetradesmus</taxon>
    </lineage>
</organism>
<proteinExistence type="predicted"/>
<dbReference type="PANTHER" id="PTHR36769">
    <property type="entry name" value="2,3-BISPHOSPHOGLYCERATE-DEPENDENT PHOSPHOGLYCERATE MUTASE"/>
    <property type="match status" value="1"/>
</dbReference>
<feature type="region of interest" description="Disordered" evidence="1">
    <location>
        <begin position="1"/>
        <end position="25"/>
    </location>
</feature>
<feature type="region of interest" description="Disordered" evidence="1">
    <location>
        <begin position="80"/>
        <end position="100"/>
    </location>
</feature>
<dbReference type="Pfam" id="PF09495">
    <property type="entry name" value="DUF2462"/>
    <property type="match status" value="1"/>
</dbReference>
<dbReference type="InterPro" id="IPR019034">
    <property type="entry name" value="UPF0390"/>
</dbReference>
<dbReference type="Proteomes" id="UP000256970">
    <property type="component" value="Unassembled WGS sequence"/>
</dbReference>
<evidence type="ECO:0000313" key="2">
    <source>
        <dbReference type="EMBL" id="SZX64414.1"/>
    </source>
</evidence>